<proteinExistence type="predicted"/>
<organism evidence="2 3">
    <name type="scientific">Urochloa decumbens</name>
    <dbReference type="NCBI Taxonomy" id="240449"/>
    <lineage>
        <taxon>Eukaryota</taxon>
        <taxon>Viridiplantae</taxon>
        <taxon>Streptophyta</taxon>
        <taxon>Embryophyta</taxon>
        <taxon>Tracheophyta</taxon>
        <taxon>Spermatophyta</taxon>
        <taxon>Magnoliopsida</taxon>
        <taxon>Liliopsida</taxon>
        <taxon>Poales</taxon>
        <taxon>Poaceae</taxon>
        <taxon>PACMAD clade</taxon>
        <taxon>Panicoideae</taxon>
        <taxon>Panicodae</taxon>
        <taxon>Paniceae</taxon>
        <taxon>Melinidinae</taxon>
        <taxon>Urochloa</taxon>
    </lineage>
</organism>
<dbReference type="AlphaFoldDB" id="A0ABC8XS23"/>
<dbReference type="Proteomes" id="UP001497457">
    <property type="component" value="Chromosome 15b"/>
</dbReference>
<gene>
    <name evidence="2" type="ORF">URODEC1_LOCUS25295</name>
</gene>
<sequence length="398" mass="42981">MEEGGFNYWNNLLRGPEAAADGSSSLPPPLSSDGWARINDQCPTHLDGSWALEDELEDHQSMMLGVGGDGIFFTAGTNGSLALDIDDPRLFGDQWILHGDECLPDQAGAADEEPLDLDLDIDSLFDGTSSGVPPGVDSSGTSQASADSQLQASADQPWGTLPNASLEHTQVGANSPPAAPATDDGGTGGMMMTLADMIRIAEECGKDQAAGRVWSREEHQHLLHCLQLFAKHDGPNRCFHTSTSLHNKTALDVALRYRWLQDKEKPAKQAQLVQKDSAGVKVNKKNSTGQGKGTKGAKKNSNMYPLSKEALDSKSTRELLQDSYIFMQQIEENIKSGKLGNDTADYFYYVKTNIDTIGKRENGFCRIGMPMPPIDEQGLEEILLQSRHSSSSAGKEAG</sequence>
<keyword evidence="3" id="KW-1185">Reference proteome</keyword>
<feature type="region of interest" description="Disordered" evidence="1">
    <location>
        <begin position="121"/>
        <end position="188"/>
    </location>
</feature>
<protein>
    <submittedName>
        <fullName evidence="2">Uncharacterized protein</fullName>
    </submittedName>
</protein>
<feature type="region of interest" description="Disordered" evidence="1">
    <location>
        <begin position="282"/>
        <end position="312"/>
    </location>
</feature>
<reference evidence="2 3" key="2">
    <citation type="submission" date="2024-10" db="EMBL/GenBank/DDBJ databases">
        <authorList>
            <person name="Ryan C."/>
        </authorList>
    </citation>
    <scope>NUCLEOTIDE SEQUENCE [LARGE SCALE GENOMIC DNA]</scope>
</reference>
<reference evidence="3" key="1">
    <citation type="submission" date="2024-06" db="EMBL/GenBank/DDBJ databases">
        <authorList>
            <person name="Ryan C."/>
        </authorList>
    </citation>
    <scope>NUCLEOTIDE SEQUENCE [LARGE SCALE GENOMIC DNA]</scope>
</reference>
<dbReference type="PANTHER" id="PTHR14000">
    <property type="entry name" value="FINGER CCCH DOMAIN PROTEIN, PUTATIVE (DUF3755)-RELATED"/>
    <property type="match status" value="1"/>
</dbReference>
<dbReference type="EMBL" id="OZ075125">
    <property type="protein sequence ID" value="CAL4928614.1"/>
    <property type="molecule type" value="Genomic_DNA"/>
</dbReference>
<evidence type="ECO:0000313" key="3">
    <source>
        <dbReference type="Proteomes" id="UP001497457"/>
    </source>
</evidence>
<feature type="compositionally biased region" description="Polar residues" evidence="1">
    <location>
        <begin position="162"/>
        <end position="173"/>
    </location>
</feature>
<feature type="compositionally biased region" description="Low complexity" evidence="1">
    <location>
        <begin position="124"/>
        <end position="156"/>
    </location>
</feature>
<accession>A0ABC8XS23</accession>
<evidence type="ECO:0000313" key="2">
    <source>
        <dbReference type="EMBL" id="CAL4928614.1"/>
    </source>
</evidence>
<name>A0ABC8XS23_9POAL</name>
<dbReference type="PANTHER" id="PTHR14000:SF6">
    <property type="entry name" value="OS02G0631200 PROTEIN"/>
    <property type="match status" value="1"/>
</dbReference>
<evidence type="ECO:0000256" key="1">
    <source>
        <dbReference type="SAM" id="MobiDB-lite"/>
    </source>
</evidence>